<dbReference type="RefSeq" id="WP_088419433.1">
    <property type="nucleotide sequence ID" value="NZ_NJBA01000006.1"/>
</dbReference>
<feature type="transmembrane region" description="Helical" evidence="1">
    <location>
        <begin position="43"/>
        <end position="63"/>
    </location>
</feature>
<evidence type="ECO:0000313" key="2">
    <source>
        <dbReference type="EMBL" id="OWP49479.1"/>
    </source>
</evidence>
<accession>A0A2D0ACU7</accession>
<dbReference type="EMBL" id="NJBA01000006">
    <property type="protein sequence ID" value="OWP49479.1"/>
    <property type="molecule type" value="Genomic_DNA"/>
</dbReference>
<name>A0A2D0ACU7_PSENT</name>
<keyword evidence="1" id="KW-0812">Transmembrane</keyword>
<protein>
    <submittedName>
        <fullName evidence="2">DUF3649 domain-containing protein</fullName>
    </submittedName>
</protein>
<sequence length="95" mass="9925">MSAAQAGAVAARILSAVVAGYALAYTATAFLSVYLPMSRPDRVSLSSLACFIVWVAAILYAFGAKSPWRAVWLPVALSVVLGFAAFLPTGYGVRP</sequence>
<comment type="caution">
    <text evidence="2">The sequence shown here is derived from an EMBL/GenBank/DDBJ whole genome shotgun (WGS) entry which is preliminary data.</text>
</comment>
<dbReference type="Proteomes" id="UP000198145">
    <property type="component" value="Unassembled WGS sequence"/>
</dbReference>
<evidence type="ECO:0000256" key="1">
    <source>
        <dbReference type="SAM" id="Phobius"/>
    </source>
</evidence>
<dbReference type="AlphaFoldDB" id="A0A2D0ACU7"/>
<keyword evidence="1" id="KW-0472">Membrane</keyword>
<dbReference type="STRING" id="46680.GCA_000807755_01036"/>
<feature type="transmembrane region" description="Helical" evidence="1">
    <location>
        <begin position="70"/>
        <end position="91"/>
    </location>
</feature>
<reference evidence="2 3" key="1">
    <citation type="submission" date="2017-06" db="EMBL/GenBank/DDBJ databases">
        <title>Draft genome of Pseudomonas nitroreducens DF05.</title>
        <authorList>
            <person name="Iyer R."/>
        </authorList>
    </citation>
    <scope>NUCLEOTIDE SEQUENCE [LARGE SCALE GENOMIC DNA]</scope>
    <source>
        <strain evidence="2 3">DF05</strain>
    </source>
</reference>
<evidence type="ECO:0000313" key="3">
    <source>
        <dbReference type="Proteomes" id="UP000198145"/>
    </source>
</evidence>
<gene>
    <name evidence="2" type="ORF">CEG18_18110</name>
</gene>
<organism evidence="2 3">
    <name type="scientific">Pseudomonas nitroreducens</name>
    <dbReference type="NCBI Taxonomy" id="46680"/>
    <lineage>
        <taxon>Bacteria</taxon>
        <taxon>Pseudomonadati</taxon>
        <taxon>Pseudomonadota</taxon>
        <taxon>Gammaproteobacteria</taxon>
        <taxon>Pseudomonadales</taxon>
        <taxon>Pseudomonadaceae</taxon>
        <taxon>Pseudomonas</taxon>
    </lineage>
</organism>
<keyword evidence="1" id="KW-1133">Transmembrane helix</keyword>
<feature type="transmembrane region" description="Helical" evidence="1">
    <location>
        <begin position="12"/>
        <end position="37"/>
    </location>
</feature>
<proteinExistence type="predicted"/>